<name>A0ABQ5Q656_9BACT</name>
<keyword evidence="1 2" id="KW-0663">Pyridoxal phosphate</keyword>
<evidence type="ECO:0000256" key="2">
    <source>
        <dbReference type="HAMAP-Rule" id="MF_02087"/>
    </source>
</evidence>
<dbReference type="PIRSF" id="PIRSF004848">
    <property type="entry name" value="YBL036c_PLPDEIII"/>
    <property type="match status" value="1"/>
</dbReference>
<feature type="domain" description="Alanine racemase N-terminal" evidence="4">
    <location>
        <begin position="11"/>
        <end position="219"/>
    </location>
</feature>
<dbReference type="PANTHER" id="PTHR10146">
    <property type="entry name" value="PROLINE SYNTHETASE CO-TRANSCRIBED BACTERIAL HOMOLOG PROTEIN"/>
    <property type="match status" value="1"/>
</dbReference>
<dbReference type="InterPro" id="IPR001608">
    <property type="entry name" value="Ala_racemase_N"/>
</dbReference>
<feature type="modified residue" description="N6-(pyridoxal phosphate)lysine" evidence="2">
    <location>
        <position position="35"/>
    </location>
</feature>
<dbReference type="NCBIfam" id="TIGR00044">
    <property type="entry name" value="YggS family pyridoxal phosphate-dependent enzyme"/>
    <property type="match status" value="1"/>
</dbReference>
<dbReference type="InterPro" id="IPR011078">
    <property type="entry name" value="PyrdxlP_homeostasis"/>
</dbReference>
<dbReference type="InterPro" id="IPR029066">
    <property type="entry name" value="PLP-binding_barrel"/>
</dbReference>
<evidence type="ECO:0000256" key="1">
    <source>
        <dbReference type="ARBA" id="ARBA00022898"/>
    </source>
</evidence>
<comment type="caution">
    <text evidence="5">The sequence shown here is derived from an EMBL/GenBank/DDBJ whole genome shotgun (WGS) entry which is preliminary data.</text>
</comment>
<dbReference type="SUPFAM" id="SSF51419">
    <property type="entry name" value="PLP-binding barrel"/>
    <property type="match status" value="1"/>
</dbReference>
<evidence type="ECO:0000313" key="5">
    <source>
        <dbReference type="EMBL" id="GLH70082.1"/>
    </source>
</evidence>
<protein>
    <recommendedName>
        <fullName evidence="2">Pyridoxal phosphate homeostasis protein</fullName>
        <shortName evidence="2">PLP homeostasis protein</shortName>
    </recommendedName>
</protein>
<evidence type="ECO:0000256" key="3">
    <source>
        <dbReference type="RuleBase" id="RU004514"/>
    </source>
</evidence>
<dbReference type="Gene3D" id="3.20.20.10">
    <property type="entry name" value="Alanine racemase"/>
    <property type="match status" value="1"/>
</dbReference>
<dbReference type="PANTHER" id="PTHR10146:SF14">
    <property type="entry name" value="PYRIDOXAL PHOSPHATE HOMEOSTASIS PROTEIN"/>
    <property type="match status" value="1"/>
</dbReference>
<gene>
    <name evidence="5" type="ORF">GETHPA_16150</name>
</gene>
<comment type="function">
    <text evidence="2">Pyridoxal 5'-phosphate (PLP)-binding protein, which is involved in PLP homeostasis.</text>
</comment>
<dbReference type="CDD" id="cd00635">
    <property type="entry name" value="PLPDE_III_YBL036c_like"/>
    <property type="match status" value="1"/>
</dbReference>
<comment type="similarity">
    <text evidence="2 3">Belongs to the pyridoxal phosphate-binding protein YggS/PROSC family.</text>
</comment>
<accession>A0ABQ5Q656</accession>
<dbReference type="Proteomes" id="UP001165089">
    <property type="component" value="Unassembled WGS sequence"/>
</dbReference>
<keyword evidence="6" id="KW-1185">Reference proteome</keyword>
<evidence type="ECO:0000313" key="6">
    <source>
        <dbReference type="Proteomes" id="UP001165089"/>
    </source>
</evidence>
<dbReference type="Pfam" id="PF01168">
    <property type="entry name" value="Ala_racemase_N"/>
    <property type="match status" value="1"/>
</dbReference>
<dbReference type="EMBL" id="BSDD01000003">
    <property type="protein sequence ID" value="GLH70082.1"/>
    <property type="molecule type" value="Genomic_DNA"/>
</dbReference>
<reference evidence="5 6" key="1">
    <citation type="journal article" date="2023" name="Antonie Van Leeuwenhoek">
        <title>Mesoterricola silvestris gen. nov., sp. nov., Mesoterricola sediminis sp. nov., Geothrix oryzae sp. nov., Geothrix edaphica sp. nov., Geothrix rubra sp. nov., and Geothrix limicola sp. nov., six novel members of Acidobacteriota isolated from soils.</title>
        <authorList>
            <person name="Itoh H."/>
            <person name="Sugisawa Y."/>
            <person name="Mise K."/>
            <person name="Xu Z."/>
            <person name="Kuniyasu M."/>
            <person name="Ushijima N."/>
            <person name="Kawano K."/>
            <person name="Kobayashi E."/>
            <person name="Shiratori Y."/>
            <person name="Masuda Y."/>
            <person name="Senoo K."/>
        </authorList>
    </citation>
    <scope>NUCLEOTIDE SEQUENCE [LARGE SCALE GENOMIC DNA]</scope>
    <source>
        <strain evidence="5 6">Red803</strain>
    </source>
</reference>
<evidence type="ECO:0000259" key="4">
    <source>
        <dbReference type="Pfam" id="PF01168"/>
    </source>
</evidence>
<dbReference type="HAMAP" id="MF_02087">
    <property type="entry name" value="PLP_homeostasis"/>
    <property type="match status" value="1"/>
</dbReference>
<dbReference type="RefSeq" id="WP_285724451.1">
    <property type="nucleotide sequence ID" value="NZ_BSDD01000003.1"/>
</dbReference>
<organism evidence="5 6">
    <name type="scientific">Geothrix rubra</name>
    <dbReference type="NCBI Taxonomy" id="2927977"/>
    <lineage>
        <taxon>Bacteria</taxon>
        <taxon>Pseudomonadati</taxon>
        <taxon>Acidobacteriota</taxon>
        <taxon>Holophagae</taxon>
        <taxon>Holophagales</taxon>
        <taxon>Holophagaceae</taxon>
        <taxon>Geothrix</taxon>
    </lineage>
</organism>
<sequence length="221" mass="23855">MTLAERIEGLRARIARACSAAGRDPQAVELLPVSKKQPLALIREAADLGFTRFGENYVQEGAVKAEAAPDLDFVLLGPLQRNKAKPALLAFREILSLDRPELAERLRRLAEELDVVRPVWIQVDLWGEATKLGGCAEADLPSLLDALGGDPRLPLQGLLAIPPPDVPAAFAQLAALRERLQQGLGRPLRLSMGMSADLEAAIAAGSDQIRIGTAFFGERVR</sequence>
<proteinExistence type="inferred from homology"/>